<dbReference type="EMBL" id="UINC01117002">
    <property type="protein sequence ID" value="SVC89127.1"/>
    <property type="molecule type" value="Genomic_DNA"/>
</dbReference>
<dbReference type="Pfam" id="PF00472">
    <property type="entry name" value="RF-1"/>
    <property type="match status" value="1"/>
</dbReference>
<dbReference type="AlphaFoldDB" id="A0A382QVZ4"/>
<gene>
    <name evidence="4" type="ORF">METZ01_LOCUS341981</name>
</gene>
<evidence type="ECO:0000256" key="2">
    <source>
        <dbReference type="ARBA" id="ARBA00022917"/>
    </source>
</evidence>
<dbReference type="InterPro" id="IPR005139">
    <property type="entry name" value="PCRF"/>
</dbReference>
<dbReference type="InterPro" id="IPR000352">
    <property type="entry name" value="Pep_chain_release_fac_I"/>
</dbReference>
<dbReference type="SUPFAM" id="SSF75620">
    <property type="entry name" value="Release factor"/>
    <property type="match status" value="1"/>
</dbReference>
<dbReference type="Gene3D" id="3.30.70.1660">
    <property type="match status" value="1"/>
</dbReference>
<dbReference type="SMART" id="SM00937">
    <property type="entry name" value="PCRF"/>
    <property type="match status" value="1"/>
</dbReference>
<dbReference type="FunFam" id="3.30.160.20:FF:000004">
    <property type="entry name" value="Peptide chain release factor 1"/>
    <property type="match status" value="1"/>
</dbReference>
<accession>A0A382QVZ4</accession>
<dbReference type="Pfam" id="PF03462">
    <property type="entry name" value="PCRF"/>
    <property type="match status" value="1"/>
</dbReference>
<sequence length="320" mass="35878">EVLQHRRRLQEDFDLAESLGNRSEDLAVLIEWATQGEEVVGDLLIGLDGLHSEVEAAEIKKMLGGEHDRRNAILSIHPGAGGTESQDWAEMLLRMYLRWAERRGFSREIIEAQPGDEAGVKSATITVVGDYAYGSLLPEAGVHRLVRISPFDQAARRHTSFASVFVWPELPDDVDIAIDEKDLRVDTYRSSGAGGQHVNVTDSAVRITHFPTGIVVSCQNERSQHRNKDAAMSVLRSRLYDRRLQEQQDRLEQIGGEKKDIAFGSQIRSYVLHPYRMVKDHRTKLDAGNVDRVLDGDIDEFIKTYLMKKATGELSQGSSS</sequence>
<dbReference type="NCBIfam" id="TIGR00020">
    <property type="entry name" value="prfB"/>
    <property type="match status" value="1"/>
</dbReference>
<evidence type="ECO:0000313" key="4">
    <source>
        <dbReference type="EMBL" id="SVC89127.1"/>
    </source>
</evidence>
<feature type="domain" description="Prokaryotic-type class I peptide chain release factors" evidence="3">
    <location>
        <begin position="189"/>
        <end position="205"/>
    </location>
</feature>
<dbReference type="Gene3D" id="3.30.160.20">
    <property type="match status" value="1"/>
</dbReference>
<dbReference type="PANTHER" id="PTHR43116:SF3">
    <property type="entry name" value="CLASS I PEPTIDE CHAIN RELEASE FACTOR"/>
    <property type="match status" value="1"/>
</dbReference>
<dbReference type="GO" id="GO:0016149">
    <property type="term" value="F:translation release factor activity, codon specific"/>
    <property type="evidence" value="ECO:0007669"/>
    <property type="project" value="InterPro"/>
</dbReference>
<dbReference type="GO" id="GO:0005737">
    <property type="term" value="C:cytoplasm"/>
    <property type="evidence" value="ECO:0007669"/>
    <property type="project" value="InterPro"/>
</dbReference>
<name>A0A382QVZ4_9ZZZZ</name>
<dbReference type="PROSITE" id="PS00745">
    <property type="entry name" value="RF_PROK_I"/>
    <property type="match status" value="1"/>
</dbReference>
<dbReference type="HAMAP" id="MF_00094">
    <property type="entry name" value="Rel_fac_2"/>
    <property type="match status" value="1"/>
</dbReference>
<dbReference type="InterPro" id="IPR004374">
    <property type="entry name" value="PrfB"/>
</dbReference>
<feature type="non-terminal residue" evidence="4">
    <location>
        <position position="1"/>
    </location>
</feature>
<keyword evidence="2" id="KW-0648">Protein biosynthesis</keyword>
<dbReference type="InterPro" id="IPR045853">
    <property type="entry name" value="Pep_chain_release_fac_I_sf"/>
</dbReference>
<organism evidence="4">
    <name type="scientific">marine metagenome</name>
    <dbReference type="NCBI Taxonomy" id="408172"/>
    <lineage>
        <taxon>unclassified sequences</taxon>
        <taxon>metagenomes</taxon>
        <taxon>ecological metagenomes</taxon>
    </lineage>
</organism>
<proteinExistence type="inferred from homology"/>
<evidence type="ECO:0000256" key="1">
    <source>
        <dbReference type="ARBA" id="ARBA00010835"/>
    </source>
</evidence>
<comment type="similarity">
    <text evidence="1">Belongs to the prokaryotic/mitochondrial release factor family.</text>
</comment>
<reference evidence="4" key="1">
    <citation type="submission" date="2018-05" db="EMBL/GenBank/DDBJ databases">
        <authorList>
            <person name="Lanie J.A."/>
            <person name="Ng W.-L."/>
            <person name="Kazmierczak K.M."/>
            <person name="Andrzejewski T.M."/>
            <person name="Davidsen T.M."/>
            <person name="Wayne K.J."/>
            <person name="Tettelin H."/>
            <person name="Glass J.I."/>
            <person name="Rusch D."/>
            <person name="Podicherti R."/>
            <person name="Tsui H.-C.T."/>
            <person name="Winkler M.E."/>
        </authorList>
    </citation>
    <scope>NUCLEOTIDE SEQUENCE</scope>
</reference>
<protein>
    <recommendedName>
        <fullName evidence="3">Prokaryotic-type class I peptide chain release factors domain-containing protein</fullName>
    </recommendedName>
</protein>
<dbReference type="PANTHER" id="PTHR43116">
    <property type="entry name" value="PEPTIDE CHAIN RELEASE FACTOR 2"/>
    <property type="match status" value="1"/>
</dbReference>
<evidence type="ECO:0000259" key="3">
    <source>
        <dbReference type="PROSITE" id="PS00745"/>
    </source>
</evidence>